<organism evidence="2 3">
    <name type="scientific">Nitrospira lenta</name>
    <dbReference type="NCBI Taxonomy" id="1436998"/>
    <lineage>
        <taxon>Bacteria</taxon>
        <taxon>Pseudomonadati</taxon>
        <taxon>Nitrospirota</taxon>
        <taxon>Nitrospiria</taxon>
        <taxon>Nitrospirales</taxon>
        <taxon>Nitrospiraceae</taxon>
        <taxon>Nitrospira</taxon>
    </lineage>
</organism>
<dbReference type="AlphaFoldDB" id="A0A330L6K2"/>
<feature type="transmembrane region" description="Helical" evidence="1">
    <location>
        <begin position="47"/>
        <end position="65"/>
    </location>
</feature>
<dbReference type="EMBL" id="OUNR01000016">
    <property type="protein sequence ID" value="SPP65348.1"/>
    <property type="molecule type" value="Genomic_DNA"/>
</dbReference>
<accession>A0A330L6K2</accession>
<protein>
    <submittedName>
        <fullName evidence="2">Uncharacterized protein</fullName>
    </submittedName>
</protein>
<dbReference type="InParanoid" id="A0A330L6K2"/>
<reference evidence="3" key="1">
    <citation type="submission" date="2018-04" db="EMBL/GenBank/DDBJ databases">
        <authorList>
            <person name="Lucker S."/>
            <person name="Sakoula D."/>
        </authorList>
    </citation>
    <scope>NUCLEOTIDE SEQUENCE [LARGE SCALE GENOMIC DNA]</scope>
</reference>
<evidence type="ECO:0000256" key="1">
    <source>
        <dbReference type="SAM" id="Phobius"/>
    </source>
</evidence>
<evidence type="ECO:0000313" key="3">
    <source>
        <dbReference type="Proteomes" id="UP000248168"/>
    </source>
</evidence>
<name>A0A330L6K2_9BACT</name>
<keyword evidence="1" id="KW-1133">Transmembrane helix</keyword>
<keyword evidence="1" id="KW-0812">Transmembrane</keyword>
<proteinExistence type="predicted"/>
<gene>
    <name evidence="2" type="ORF">NITLEN_30262</name>
</gene>
<evidence type="ECO:0000313" key="2">
    <source>
        <dbReference type="EMBL" id="SPP65348.1"/>
    </source>
</evidence>
<dbReference type="Proteomes" id="UP000248168">
    <property type="component" value="Unassembled WGS sequence"/>
</dbReference>
<sequence length="73" mass="7687">MAMKRKPGEPIYLGRHVLALGLAVVCPGALPQLYHLLVAPISMEVRIAAGLLIAVGAGLVLVRLYSVSAKNEP</sequence>
<keyword evidence="1" id="KW-0472">Membrane</keyword>
<keyword evidence="3" id="KW-1185">Reference proteome</keyword>